<accession>A0A0F9HQ20</accession>
<dbReference type="AlphaFoldDB" id="A0A0F9HQ20"/>
<dbReference type="Pfam" id="PF18909">
    <property type="entry name" value="dGTP_diPhyd_N"/>
    <property type="match status" value="1"/>
</dbReference>
<organism evidence="2">
    <name type="scientific">marine sediment metagenome</name>
    <dbReference type="NCBI Taxonomy" id="412755"/>
    <lineage>
        <taxon>unclassified sequences</taxon>
        <taxon>metagenomes</taxon>
        <taxon>ecological metagenomes</taxon>
    </lineage>
</organism>
<sequence length="150" mass="17613">MAIPKSWETYKPIIPHEAGESIDVCFSDRPIKLEVGTDNTEYNQIETTQKEGIKFDEEKLRWDLLPYDAIEKIVEIITYGAKKYKPDNWKKVDEHRYIAALMRHLVSYLKGEDFDKESGFSHLAHVGCNILFLIWIFENKIKTYPEKSND</sequence>
<protein>
    <recommendedName>
        <fullName evidence="1">dATP/dGTP diphosphohydrolase N-terminal domain-containing protein</fullName>
    </recommendedName>
</protein>
<reference evidence="2" key="1">
    <citation type="journal article" date="2015" name="Nature">
        <title>Complex archaea that bridge the gap between prokaryotes and eukaryotes.</title>
        <authorList>
            <person name="Spang A."/>
            <person name="Saw J.H."/>
            <person name="Jorgensen S.L."/>
            <person name="Zaremba-Niedzwiedzka K."/>
            <person name="Martijn J."/>
            <person name="Lind A.E."/>
            <person name="van Eijk R."/>
            <person name="Schleper C."/>
            <person name="Guy L."/>
            <person name="Ettema T.J."/>
        </authorList>
    </citation>
    <scope>NUCLEOTIDE SEQUENCE</scope>
</reference>
<gene>
    <name evidence="2" type="ORF">LCGC14_1677700</name>
</gene>
<dbReference type="EMBL" id="LAZR01014496">
    <property type="protein sequence ID" value="KKM17252.1"/>
    <property type="molecule type" value="Genomic_DNA"/>
</dbReference>
<proteinExistence type="predicted"/>
<comment type="caution">
    <text evidence="2">The sequence shown here is derived from an EMBL/GenBank/DDBJ whole genome shotgun (WGS) entry which is preliminary data.</text>
</comment>
<evidence type="ECO:0000313" key="2">
    <source>
        <dbReference type="EMBL" id="KKM17252.1"/>
    </source>
</evidence>
<name>A0A0F9HQ20_9ZZZZ</name>
<dbReference type="InterPro" id="IPR044038">
    <property type="entry name" value="dATP/dGTP_diPOhydrolase_N"/>
</dbReference>
<feature type="domain" description="dATP/dGTP diphosphohydrolase N-terminal" evidence="1">
    <location>
        <begin position="51"/>
        <end position="140"/>
    </location>
</feature>
<evidence type="ECO:0000259" key="1">
    <source>
        <dbReference type="Pfam" id="PF18909"/>
    </source>
</evidence>